<name>A0A0R1XHE1_9LACO</name>
<proteinExistence type="predicted"/>
<evidence type="ECO:0000259" key="4">
    <source>
        <dbReference type="PROSITE" id="PS51194"/>
    </source>
</evidence>
<dbReference type="PATRIC" id="fig|1423782.4.peg.1382"/>
<dbReference type="Proteomes" id="UP000051412">
    <property type="component" value="Unassembled WGS sequence"/>
</dbReference>
<evidence type="ECO:0000256" key="1">
    <source>
        <dbReference type="ARBA" id="ARBA00022741"/>
    </source>
</evidence>
<comment type="caution">
    <text evidence="5">The sequence shown here is derived from an EMBL/GenBank/DDBJ whole genome shotgun (WGS) entry which is preliminary data.</text>
</comment>
<dbReference type="PANTHER" id="PTHR30580:SF1">
    <property type="entry name" value="COMF OPERON PROTEIN 1"/>
    <property type="match status" value="1"/>
</dbReference>
<dbReference type="SUPFAM" id="SSF52540">
    <property type="entry name" value="P-loop containing nucleoside triphosphate hydrolases"/>
    <property type="match status" value="1"/>
</dbReference>
<evidence type="ECO:0000256" key="3">
    <source>
        <dbReference type="ARBA" id="ARBA00023125"/>
    </source>
</evidence>
<dbReference type="InterPro" id="IPR027417">
    <property type="entry name" value="P-loop_NTPase"/>
</dbReference>
<dbReference type="CDD" id="cd18785">
    <property type="entry name" value="SF2_C"/>
    <property type="match status" value="1"/>
</dbReference>
<keyword evidence="6" id="KW-1185">Reference proteome</keyword>
<dbReference type="Gene3D" id="3.40.50.300">
    <property type="entry name" value="P-loop containing nucleotide triphosphate hydrolases"/>
    <property type="match status" value="1"/>
</dbReference>
<feature type="domain" description="Helicase C-terminal" evidence="4">
    <location>
        <begin position="114"/>
        <end position="264"/>
    </location>
</feature>
<dbReference type="InterPro" id="IPR001650">
    <property type="entry name" value="Helicase_C-like"/>
</dbReference>
<evidence type="ECO:0000313" key="5">
    <source>
        <dbReference type="EMBL" id="KRM29568.1"/>
    </source>
</evidence>
<dbReference type="Pfam" id="PF00271">
    <property type="entry name" value="Helicase_C"/>
    <property type="match status" value="1"/>
</dbReference>
<dbReference type="GO" id="GO:0005524">
    <property type="term" value="F:ATP binding"/>
    <property type="evidence" value="ECO:0007669"/>
    <property type="project" value="UniProtKB-KW"/>
</dbReference>
<protein>
    <submittedName>
        <fullName evidence="5">Competence protein F</fullName>
    </submittedName>
</protein>
<reference evidence="5 6" key="1">
    <citation type="journal article" date="2015" name="Genome Announc.">
        <title>Expanding the biotechnology potential of lactobacilli through comparative genomics of 213 strains and associated genera.</title>
        <authorList>
            <person name="Sun Z."/>
            <person name="Harris H.M."/>
            <person name="McCann A."/>
            <person name="Guo C."/>
            <person name="Argimon S."/>
            <person name="Zhang W."/>
            <person name="Yang X."/>
            <person name="Jeffery I.B."/>
            <person name="Cooney J.C."/>
            <person name="Kagawa T.F."/>
            <person name="Liu W."/>
            <person name="Song Y."/>
            <person name="Salvetti E."/>
            <person name="Wrobel A."/>
            <person name="Rasinkangas P."/>
            <person name="Parkhill J."/>
            <person name="Rea M.C."/>
            <person name="O'Sullivan O."/>
            <person name="Ritari J."/>
            <person name="Douillard F.P."/>
            <person name="Paul Ross R."/>
            <person name="Yang R."/>
            <person name="Briner A.E."/>
            <person name="Felis G.E."/>
            <person name="de Vos W.M."/>
            <person name="Barrangou R."/>
            <person name="Klaenhammer T.R."/>
            <person name="Caufield P.W."/>
            <person name="Cui Y."/>
            <person name="Zhang H."/>
            <person name="O'Toole P.W."/>
        </authorList>
    </citation>
    <scope>NUCLEOTIDE SEQUENCE [LARGE SCALE GENOMIC DNA]</scope>
    <source>
        <strain evidence="5 6">DSM 6035</strain>
    </source>
</reference>
<evidence type="ECO:0000256" key="2">
    <source>
        <dbReference type="ARBA" id="ARBA00022840"/>
    </source>
</evidence>
<dbReference type="EMBL" id="AZGM01000022">
    <property type="protein sequence ID" value="KRM29568.1"/>
    <property type="molecule type" value="Genomic_DNA"/>
</dbReference>
<dbReference type="GO" id="GO:0006302">
    <property type="term" value="P:double-strand break repair"/>
    <property type="evidence" value="ECO:0007669"/>
    <property type="project" value="TreeGrafter"/>
</dbReference>
<evidence type="ECO:0000313" key="6">
    <source>
        <dbReference type="Proteomes" id="UP000051412"/>
    </source>
</evidence>
<sequence length="264" mass="29743">MPYHYAQLTICTTHQLLRFYHAFDNLIIDEVDAFPFAASPALFFASRQAVKKNGGILYLTATPSTGMIKQVRRQQLAVTYLPLRYHGALLPIIHRYLAPRWRHQVKKGTLPASLLRRMRLAVANKHRFLLFVSHVDDLAPVAAACRRSLTGLKFTTVHASDPHRLSKVQGMRDHLYTFLITTSILERGVTFPEIDVLVLGADDEIFSTAALVQIAGRAGRSAKRPTGHVGFWVSAHRKNVQQAVRQINSMNRKGRDCQSEVSHL</sequence>
<dbReference type="GO" id="GO:0043138">
    <property type="term" value="F:3'-5' DNA helicase activity"/>
    <property type="evidence" value="ECO:0007669"/>
    <property type="project" value="TreeGrafter"/>
</dbReference>
<keyword evidence="1" id="KW-0547">Nucleotide-binding</keyword>
<dbReference type="AlphaFoldDB" id="A0A0R1XHE1"/>
<dbReference type="PANTHER" id="PTHR30580">
    <property type="entry name" value="PRIMOSOMAL PROTEIN N"/>
    <property type="match status" value="1"/>
</dbReference>
<dbReference type="STRING" id="1423782.FD32_GL001323"/>
<dbReference type="SMART" id="SM00490">
    <property type="entry name" value="HELICc"/>
    <property type="match status" value="1"/>
</dbReference>
<dbReference type="GO" id="GO:0003677">
    <property type="term" value="F:DNA binding"/>
    <property type="evidence" value="ECO:0007669"/>
    <property type="project" value="UniProtKB-KW"/>
</dbReference>
<dbReference type="GO" id="GO:0006310">
    <property type="term" value="P:DNA recombination"/>
    <property type="evidence" value="ECO:0007669"/>
    <property type="project" value="TreeGrafter"/>
</dbReference>
<accession>A0A0R1XHE1</accession>
<keyword evidence="2" id="KW-0067">ATP-binding</keyword>
<gene>
    <name evidence="5" type="ORF">FD32_GL001323</name>
</gene>
<keyword evidence="3" id="KW-0238">DNA-binding</keyword>
<organism evidence="5 6">
    <name type="scientific">Limosilactobacillus panis DSM 6035</name>
    <dbReference type="NCBI Taxonomy" id="1423782"/>
    <lineage>
        <taxon>Bacteria</taxon>
        <taxon>Bacillati</taxon>
        <taxon>Bacillota</taxon>
        <taxon>Bacilli</taxon>
        <taxon>Lactobacillales</taxon>
        <taxon>Lactobacillaceae</taxon>
        <taxon>Limosilactobacillus</taxon>
    </lineage>
</organism>
<dbReference type="PROSITE" id="PS51194">
    <property type="entry name" value="HELICASE_CTER"/>
    <property type="match status" value="1"/>
</dbReference>
<dbReference type="GO" id="GO:0006270">
    <property type="term" value="P:DNA replication initiation"/>
    <property type="evidence" value="ECO:0007669"/>
    <property type="project" value="TreeGrafter"/>
</dbReference>